<evidence type="ECO:0000256" key="1">
    <source>
        <dbReference type="ARBA" id="ARBA00001602"/>
    </source>
</evidence>
<evidence type="ECO:0000313" key="8">
    <source>
        <dbReference type="EMBL" id="AWN48129.1"/>
    </source>
</evidence>
<dbReference type="PROSITE" id="PS00924">
    <property type="entry name" value="ASP_GLU_RACEMASE_2"/>
    <property type="match status" value="1"/>
</dbReference>
<feature type="binding site" evidence="7">
    <location>
        <begin position="27"/>
        <end position="28"/>
    </location>
    <ligand>
        <name>substrate</name>
    </ligand>
</feature>
<dbReference type="RefSeq" id="WP_109960441.1">
    <property type="nucleotide sequence ID" value="NZ_CP029553.1"/>
</dbReference>
<dbReference type="GO" id="GO:0008881">
    <property type="term" value="F:glutamate racemase activity"/>
    <property type="evidence" value="ECO:0007669"/>
    <property type="project" value="UniProtKB-UniRule"/>
</dbReference>
<evidence type="ECO:0000256" key="2">
    <source>
        <dbReference type="ARBA" id="ARBA00013090"/>
    </source>
</evidence>
<dbReference type="GO" id="GO:0009252">
    <property type="term" value="P:peptidoglycan biosynthetic process"/>
    <property type="evidence" value="ECO:0007669"/>
    <property type="project" value="UniProtKB-UniRule"/>
</dbReference>
<dbReference type="InterPro" id="IPR015942">
    <property type="entry name" value="Asp/Glu/hydantoin_racemase"/>
</dbReference>
<dbReference type="Pfam" id="PF01177">
    <property type="entry name" value="Asp_Glu_race"/>
    <property type="match status" value="1"/>
</dbReference>
<keyword evidence="6 7" id="KW-0961">Cell wall biogenesis/degradation</keyword>
<evidence type="ECO:0000256" key="7">
    <source>
        <dbReference type="HAMAP-Rule" id="MF_00258"/>
    </source>
</evidence>
<comment type="pathway">
    <text evidence="7">Cell wall biogenesis; peptidoglycan biosynthesis.</text>
</comment>
<dbReference type="PANTHER" id="PTHR21198:SF2">
    <property type="entry name" value="GLUTAMATE RACEMASE"/>
    <property type="match status" value="1"/>
</dbReference>
<dbReference type="PANTHER" id="PTHR21198">
    <property type="entry name" value="GLUTAMATE RACEMASE"/>
    <property type="match status" value="1"/>
</dbReference>
<feature type="binding site" evidence="7">
    <location>
        <begin position="59"/>
        <end position="60"/>
    </location>
    <ligand>
        <name>substrate</name>
    </ligand>
</feature>
<evidence type="ECO:0000256" key="5">
    <source>
        <dbReference type="ARBA" id="ARBA00023235"/>
    </source>
</evidence>
<dbReference type="EMBL" id="CP029553">
    <property type="protein sequence ID" value="AWN48129.1"/>
    <property type="molecule type" value="Genomic_DNA"/>
</dbReference>
<dbReference type="PROSITE" id="PS00923">
    <property type="entry name" value="ASP_GLU_RACEMASE_1"/>
    <property type="match status" value="1"/>
</dbReference>
<dbReference type="InterPro" id="IPR001920">
    <property type="entry name" value="Asp/Glu_race"/>
</dbReference>
<dbReference type="InterPro" id="IPR004391">
    <property type="entry name" value="Glu_race"/>
</dbReference>
<protein>
    <recommendedName>
        <fullName evidence="2 7">Glutamate racemase</fullName>
        <ecNumber evidence="2 7">5.1.1.3</ecNumber>
    </recommendedName>
</protein>
<dbReference type="UniPathway" id="UPA00219"/>
<comment type="similarity">
    <text evidence="7">Belongs to the aspartate/glutamate racemases family.</text>
</comment>
<dbReference type="Proteomes" id="UP000245444">
    <property type="component" value="Chromosome"/>
</dbReference>
<evidence type="ECO:0000256" key="3">
    <source>
        <dbReference type="ARBA" id="ARBA00022960"/>
    </source>
</evidence>
<keyword evidence="4 7" id="KW-0573">Peptidoglycan synthesis</keyword>
<dbReference type="InterPro" id="IPR018187">
    <property type="entry name" value="Asp/Glu_racemase_AS_1"/>
</dbReference>
<keyword evidence="9" id="KW-1185">Reference proteome</keyword>
<evidence type="ECO:0000313" key="9">
    <source>
        <dbReference type="Proteomes" id="UP000245444"/>
    </source>
</evidence>
<keyword evidence="3 7" id="KW-0133">Cell shape</keyword>
<dbReference type="Gene3D" id="3.40.50.1860">
    <property type="match status" value="2"/>
</dbReference>
<comment type="catalytic activity">
    <reaction evidence="1 7">
        <text>L-glutamate = D-glutamate</text>
        <dbReference type="Rhea" id="RHEA:12813"/>
        <dbReference type="ChEBI" id="CHEBI:29985"/>
        <dbReference type="ChEBI" id="CHEBI:29986"/>
        <dbReference type="EC" id="5.1.1.3"/>
    </reaction>
</comment>
<organism evidence="8 9">
    <name type="scientific">Methylobacterium terrae</name>
    <dbReference type="NCBI Taxonomy" id="2202827"/>
    <lineage>
        <taxon>Bacteria</taxon>
        <taxon>Pseudomonadati</taxon>
        <taxon>Pseudomonadota</taxon>
        <taxon>Alphaproteobacteria</taxon>
        <taxon>Hyphomicrobiales</taxon>
        <taxon>Methylobacteriaceae</taxon>
        <taxon>Methylobacterium</taxon>
    </lineage>
</organism>
<dbReference type="HAMAP" id="MF_00258">
    <property type="entry name" value="Glu_racemase"/>
    <property type="match status" value="1"/>
</dbReference>
<evidence type="ECO:0000256" key="6">
    <source>
        <dbReference type="ARBA" id="ARBA00023316"/>
    </source>
</evidence>
<dbReference type="KEGG" id="mtea:DK419_18800"/>
<comment type="function">
    <text evidence="7">Provides the (R)-glutamate required for cell wall biosynthesis.</text>
</comment>
<evidence type="ECO:0000256" key="4">
    <source>
        <dbReference type="ARBA" id="ARBA00022984"/>
    </source>
</evidence>
<feature type="binding site" evidence="7">
    <location>
        <begin position="92"/>
        <end position="93"/>
    </location>
    <ligand>
        <name>substrate</name>
    </ligand>
</feature>
<dbReference type="GO" id="GO:0071555">
    <property type="term" value="P:cell wall organization"/>
    <property type="evidence" value="ECO:0007669"/>
    <property type="project" value="UniProtKB-KW"/>
</dbReference>
<dbReference type="NCBIfam" id="TIGR00067">
    <property type="entry name" value="glut_race"/>
    <property type="match status" value="1"/>
</dbReference>
<dbReference type="GO" id="GO:0008360">
    <property type="term" value="P:regulation of cell shape"/>
    <property type="evidence" value="ECO:0007669"/>
    <property type="project" value="UniProtKB-KW"/>
</dbReference>
<dbReference type="OrthoDB" id="9801055at2"/>
<gene>
    <name evidence="7" type="primary">murI</name>
    <name evidence="8" type="ORF">DK419_18800</name>
</gene>
<dbReference type="InterPro" id="IPR033134">
    <property type="entry name" value="Asp/Glu_racemase_AS_2"/>
</dbReference>
<name>A0A2U8WPL0_9HYPH</name>
<reference evidence="8 9" key="1">
    <citation type="submission" date="2018-05" db="EMBL/GenBank/DDBJ databases">
        <title>Complete Genome Sequence of Methylobacterium sp. 17Sr1-28.</title>
        <authorList>
            <person name="Srinivasan S."/>
        </authorList>
    </citation>
    <scope>NUCLEOTIDE SEQUENCE [LARGE SCALE GENOMIC DNA]</scope>
    <source>
        <strain evidence="8 9">17Sr1-28</strain>
    </source>
</reference>
<feature type="active site" description="Proton donor/acceptor" evidence="7">
    <location>
        <position position="91"/>
    </location>
</feature>
<dbReference type="SUPFAM" id="SSF53681">
    <property type="entry name" value="Aspartate/glutamate racemase"/>
    <property type="match status" value="2"/>
</dbReference>
<feature type="active site" description="Proton donor/acceptor" evidence="7">
    <location>
        <position position="205"/>
    </location>
</feature>
<proteinExistence type="inferred from homology"/>
<dbReference type="EC" id="5.1.1.3" evidence="2 7"/>
<dbReference type="AlphaFoldDB" id="A0A2U8WPL0"/>
<accession>A0A2U8WPL0</accession>
<keyword evidence="5 7" id="KW-0413">Isomerase</keyword>
<sequence length="291" mass="30317">MRFDLMAGTAAAPLAPITRAPVVLVFDSGLGGLTVLAEVRRARPDARVVYAADDAAFPYGGLAEPVLVARVLAVMERLIAVHAPDLVVVACNTASTLVLPALRQRFDIPFVGTVPPIKPAAAATRSGLVSVLATPGTVRRDYTRELVDTYAAGCRVTLVGATGLAALAEAALSGLPVSDADLWAEIGPCFVEGEAGRTDVVVLACTHYPLLLARYQAIAPWPVTWIDPAPAIARRMTQLIGGPVRGLGDDSPGPVRAAFTSGDRLTPALRTALADRGVAEVAFEAMPLVLQ</sequence>
<feature type="binding site" evidence="7">
    <location>
        <begin position="206"/>
        <end position="207"/>
    </location>
    <ligand>
        <name>substrate</name>
    </ligand>
</feature>